<evidence type="ECO:0000256" key="8">
    <source>
        <dbReference type="ARBA" id="ARBA00022833"/>
    </source>
</evidence>
<dbReference type="UniPathway" id="UPA00275"/>
<dbReference type="FunFam" id="3.40.50.10990:FF:000002">
    <property type="entry name" value="GTP cyclohydrolase-2"/>
    <property type="match status" value="1"/>
</dbReference>
<feature type="domain" description="GTP cyclohydrolase II" evidence="11">
    <location>
        <begin position="5"/>
        <end position="169"/>
    </location>
</feature>
<dbReference type="EMBL" id="UFTJ01000003">
    <property type="protein sequence ID" value="SUV53027.1"/>
    <property type="molecule type" value="Genomic_DNA"/>
</dbReference>
<dbReference type="AlphaFoldDB" id="A0A380ZUL2"/>
<comment type="pathway">
    <text evidence="2">Cofactor biosynthesis; riboflavin biosynthesis; 5-amino-6-(D-ribitylamino)uracil from GTP: step 1/4.</text>
</comment>
<dbReference type="GO" id="GO:0005829">
    <property type="term" value="C:cytosol"/>
    <property type="evidence" value="ECO:0007669"/>
    <property type="project" value="TreeGrafter"/>
</dbReference>
<evidence type="ECO:0000256" key="10">
    <source>
        <dbReference type="ARBA" id="ARBA00049295"/>
    </source>
</evidence>
<dbReference type="InterPro" id="IPR000926">
    <property type="entry name" value="RibA"/>
</dbReference>
<evidence type="ECO:0000256" key="2">
    <source>
        <dbReference type="ARBA" id="ARBA00004853"/>
    </source>
</evidence>
<dbReference type="NCBIfam" id="TIGR00505">
    <property type="entry name" value="ribA"/>
    <property type="match status" value="1"/>
</dbReference>
<name>A0A380ZUL2_9FLAO</name>
<dbReference type="Pfam" id="PF00925">
    <property type="entry name" value="GTP_cyclohydro2"/>
    <property type="match status" value="1"/>
</dbReference>
<proteinExistence type="predicted"/>
<protein>
    <recommendedName>
        <fullName evidence="3">GTP cyclohydrolase II</fullName>
        <ecNumber evidence="3">3.5.4.25</ecNumber>
    </recommendedName>
</protein>
<organism evidence="12 14">
    <name type="scientific">Bergeyella zoohelcum</name>
    <dbReference type="NCBI Taxonomy" id="1015"/>
    <lineage>
        <taxon>Bacteria</taxon>
        <taxon>Pseudomonadati</taxon>
        <taxon>Bacteroidota</taxon>
        <taxon>Flavobacteriia</taxon>
        <taxon>Flavobacteriales</taxon>
        <taxon>Weeksellaceae</taxon>
        <taxon>Bergeyella</taxon>
    </lineage>
</organism>
<dbReference type="Proteomes" id="UP000255515">
    <property type="component" value="Unassembled WGS sequence"/>
</dbReference>
<dbReference type="GO" id="GO:0005525">
    <property type="term" value="F:GTP binding"/>
    <property type="evidence" value="ECO:0007669"/>
    <property type="project" value="UniProtKB-KW"/>
</dbReference>
<evidence type="ECO:0000313" key="15">
    <source>
        <dbReference type="Proteomes" id="UP000270205"/>
    </source>
</evidence>
<dbReference type="GO" id="GO:0046872">
    <property type="term" value="F:metal ion binding"/>
    <property type="evidence" value="ECO:0007669"/>
    <property type="project" value="UniProtKB-KW"/>
</dbReference>
<reference evidence="12 14" key="1">
    <citation type="submission" date="2018-06" db="EMBL/GenBank/DDBJ databases">
        <authorList>
            <consortium name="Pathogen Informatics"/>
            <person name="Doyle S."/>
        </authorList>
    </citation>
    <scope>NUCLEOTIDE SEQUENCE [LARGE SCALE GENOMIC DNA]</scope>
    <source>
        <strain evidence="12 14">NCTC11661</strain>
    </source>
</reference>
<evidence type="ECO:0000256" key="7">
    <source>
        <dbReference type="ARBA" id="ARBA00022801"/>
    </source>
</evidence>
<evidence type="ECO:0000256" key="1">
    <source>
        <dbReference type="ARBA" id="ARBA00001947"/>
    </source>
</evidence>
<dbReference type="GO" id="GO:0003935">
    <property type="term" value="F:GTP cyclohydrolase II activity"/>
    <property type="evidence" value="ECO:0007669"/>
    <property type="project" value="UniProtKB-EC"/>
</dbReference>
<keyword evidence="4" id="KW-0686">Riboflavin biosynthesis</keyword>
<gene>
    <name evidence="12" type="primary">ribA</name>
    <name evidence="12" type="ORF">NCTC11661_02174</name>
    <name evidence="13" type="ORF">NCTC12929_01675</name>
</gene>
<dbReference type="SUPFAM" id="SSF142695">
    <property type="entry name" value="RibA-like"/>
    <property type="match status" value="1"/>
</dbReference>
<comment type="catalytic activity">
    <reaction evidence="10">
        <text>GTP + 4 H2O = 2,5-diamino-6-hydroxy-4-(5-phosphoribosylamino)-pyrimidine + formate + 2 phosphate + 3 H(+)</text>
        <dbReference type="Rhea" id="RHEA:23704"/>
        <dbReference type="ChEBI" id="CHEBI:15377"/>
        <dbReference type="ChEBI" id="CHEBI:15378"/>
        <dbReference type="ChEBI" id="CHEBI:15740"/>
        <dbReference type="ChEBI" id="CHEBI:37565"/>
        <dbReference type="ChEBI" id="CHEBI:43474"/>
        <dbReference type="ChEBI" id="CHEBI:58614"/>
        <dbReference type="EC" id="3.5.4.25"/>
    </reaction>
</comment>
<dbReference type="Proteomes" id="UP000270205">
    <property type="component" value="Unassembled WGS sequence"/>
</dbReference>
<keyword evidence="9" id="KW-0342">GTP-binding</keyword>
<dbReference type="InterPro" id="IPR036144">
    <property type="entry name" value="RibA-like_sf"/>
</dbReference>
<keyword evidence="5" id="KW-0479">Metal-binding</keyword>
<comment type="cofactor">
    <cofactor evidence="1">
        <name>Zn(2+)</name>
        <dbReference type="ChEBI" id="CHEBI:29105"/>
    </cofactor>
</comment>
<evidence type="ECO:0000313" key="14">
    <source>
        <dbReference type="Proteomes" id="UP000255515"/>
    </source>
</evidence>
<evidence type="ECO:0000313" key="12">
    <source>
        <dbReference type="EMBL" id="SUV53027.1"/>
    </source>
</evidence>
<keyword evidence="6" id="KW-0547">Nucleotide-binding</keyword>
<evidence type="ECO:0000256" key="9">
    <source>
        <dbReference type="ARBA" id="ARBA00023134"/>
    </source>
</evidence>
<dbReference type="PANTHER" id="PTHR21327:SF18">
    <property type="entry name" value="3,4-DIHYDROXY-2-BUTANONE 4-PHOSPHATE SYNTHASE"/>
    <property type="match status" value="1"/>
</dbReference>
<evidence type="ECO:0000259" key="11">
    <source>
        <dbReference type="Pfam" id="PF00925"/>
    </source>
</evidence>
<dbReference type="NCBIfam" id="NF001591">
    <property type="entry name" value="PRK00393.1"/>
    <property type="match status" value="1"/>
</dbReference>
<evidence type="ECO:0000256" key="3">
    <source>
        <dbReference type="ARBA" id="ARBA00012762"/>
    </source>
</evidence>
<evidence type="ECO:0000256" key="6">
    <source>
        <dbReference type="ARBA" id="ARBA00022741"/>
    </source>
</evidence>
<dbReference type="Gene3D" id="3.40.50.10990">
    <property type="entry name" value="GTP cyclohydrolase II"/>
    <property type="match status" value="1"/>
</dbReference>
<accession>A0A380ZUL2</accession>
<evidence type="ECO:0000256" key="4">
    <source>
        <dbReference type="ARBA" id="ARBA00022619"/>
    </source>
</evidence>
<dbReference type="EC" id="3.5.4.25" evidence="3"/>
<keyword evidence="7 12" id="KW-0378">Hydrolase</keyword>
<dbReference type="GO" id="GO:0008686">
    <property type="term" value="F:3,4-dihydroxy-2-butanone-4-phosphate synthase activity"/>
    <property type="evidence" value="ECO:0007669"/>
    <property type="project" value="TreeGrafter"/>
</dbReference>
<dbReference type="GO" id="GO:0009231">
    <property type="term" value="P:riboflavin biosynthetic process"/>
    <property type="evidence" value="ECO:0007669"/>
    <property type="project" value="UniProtKB-UniPathway"/>
</dbReference>
<evidence type="ECO:0000313" key="13">
    <source>
        <dbReference type="EMBL" id="VDH04921.1"/>
    </source>
</evidence>
<evidence type="ECO:0000256" key="5">
    <source>
        <dbReference type="ARBA" id="ARBA00022723"/>
    </source>
</evidence>
<sequence>MKIQAQASLPTAFGDFTIYALSESQEDWTPELILVSKNTQLDDVVNVRIHSECITGEVFRSKKCECGPQLDAAMQYFGENGGILIYLRQEGRNIGIINKLKAYALQEQGHDTVEANLQLGLPADGRDFQMVTEILTHFGVKKVRLFTNNPEKLAIFENHETIELVERVPLQMPSLPENEEYLATKKNYFKHWID</sequence>
<reference evidence="13 15" key="2">
    <citation type="submission" date="2018-11" db="EMBL/GenBank/DDBJ databases">
        <authorList>
            <consortium name="Pathogen Informatics"/>
        </authorList>
    </citation>
    <scope>NUCLEOTIDE SEQUENCE [LARGE SCALE GENOMIC DNA]</scope>
    <source>
        <strain evidence="13 15">NCTC12929</strain>
    </source>
</reference>
<dbReference type="PANTHER" id="PTHR21327">
    <property type="entry name" value="GTP CYCLOHYDROLASE II-RELATED"/>
    <property type="match status" value="1"/>
</dbReference>
<dbReference type="RefSeq" id="WP_002664268.1">
    <property type="nucleotide sequence ID" value="NZ_UFTJ01000003.1"/>
</dbReference>
<keyword evidence="8" id="KW-0862">Zinc</keyword>
<dbReference type="InterPro" id="IPR032677">
    <property type="entry name" value="GTP_cyclohydro_II"/>
</dbReference>
<dbReference type="EMBL" id="UYIV01000001">
    <property type="protein sequence ID" value="VDH04921.1"/>
    <property type="molecule type" value="Genomic_DNA"/>
</dbReference>
<dbReference type="CDD" id="cd00641">
    <property type="entry name" value="GTP_cyclohydro2"/>
    <property type="match status" value="1"/>
</dbReference>